<keyword evidence="2" id="KW-1185">Reference proteome</keyword>
<gene>
    <name evidence="1" type="ORF">K3G42_031264</name>
</gene>
<proteinExistence type="predicted"/>
<organism evidence="1 2">
    <name type="scientific">Sphaerodactylus townsendi</name>
    <dbReference type="NCBI Taxonomy" id="933632"/>
    <lineage>
        <taxon>Eukaryota</taxon>
        <taxon>Metazoa</taxon>
        <taxon>Chordata</taxon>
        <taxon>Craniata</taxon>
        <taxon>Vertebrata</taxon>
        <taxon>Euteleostomi</taxon>
        <taxon>Lepidosauria</taxon>
        <taxon>Squamata</taxon>
        <taxon>Bifurcata</taxon>
        <taxon>Gekkota</taxon>
        <taxon>Sphaerodactylidae</taxon>
        <taxon>Sphaerodactylus</taxon>
    </lineage>
</organism>
<dbReference type="Proteomes" id="UP000827872">
    <property type="component" value="Linkage Group LG03"/>
</dbReference>
<accession>A0ACB8EM01</accession>
<evidence type="ECO:0000313" key="2">
    <source>
        <dbReference type="Proteomes" id="UP000827872"/>
    </source>
</evidence>
<evidence type="ECO:0000313" key="1">
    <source>
        <dbReference type="EMBL" id="KAH7993523.1"/>
    </source>
</evidence>
<sequence length="194" mass="21780">MFNCRSRPSGGHPIQEGQHRVSQTEHPTDSQLLETAPQLDPAEALPSRRGSGTSRRGSMRRPSELLETAPNCDPVEPIPSRRVSAASRRLMSVETGPQCIYTSMEIIHALYEWKYGCPRQDHINGVGTWLNESSQQNVLPSDHNNIKEPAAGDGAEDMEGHSHSFEWTVIYSDMDSKHIMTTFFSDKLELKFVF</sequence>
<protein>
    <submittedName>
        <fullName evidence="1">Uncharacterized protein</fullName>
    </submittedName>
</protein>
<name>A0ACB8EM01_9SAUR</name>
<comment type="caution">
    <text evidence="1">The sequence shown here is derived from an EMBL/GenBank/DDBJ whole genome shotgun (WGS) entry which is preliminary data.</text>
</comment>
<reference evidence="1" key="1">
    <citation type="submission" date="2021-08" db="EMBL/GenBank/DDBJ databases">
        <title>The first chromosome-level gecko genome reveals the dynamic sex chromosomes of Neotropical dwarf geckos (Sphaerodactylidae: Sphaerodactylus).</title>
        <authorList>
            <person name="Pinto B.J."/>
            <person name="Keating S.E."/>
            <person name="Gamble T."/>
        </authorList>
    </citation>
    <scope>NUCLEOTIDE SEQUENCE</scope>
    <source>
        <strain evidence="1">TG3544</strain>
    </source>
</reference>
<dbReference type="EMBL" id="CM037616">
    <property type="protein sequence ID" value="KAH7993523.1"/>
    <property type="molecule type" value="Genomic_DNA"/>
</dbReference>